<protein>
    <recommendedName>
        <fullName evidence="4">Mannosyl-glycoprotein endo-beta-N-acetylglucosamidase-like domain-containing protein</fullName>
    </recommendedName>
</protein>
<sequence length="219" mass="24124">MNIKSAITPFVYYFSLSFGLIILTSYWLVTTPGSVQSTKASEGESPAANIVLSNPQSTYNYTLKVEEEECIDSSAKKIDRYLEVNKAPLAGYGCEIVKTARKYEVDPLLITAIAWCESNAGKTTPQFGEQESYNAWGWAVFDNNDTTRAMGSYGCDSWEHCIERVTSGIARKGDRGLEPEDIVQWYTPASVISAGGDPEQASWTKCVKGSIEKISQIVL</sequence>
<evidence type="ECO:0008006" key="4">
    <source>
        <dbReference type="Google" id="ProtNLM"/>
    </source>
</evidence>
<evidence type="ECO:0000313" key="3">
    <source>
        <dbReference type="Proteomes" id="UP000178771"/>
    </source>
</evidence>
<dbReference type="Proteomes" id="UP000178771">
    <property type="component" value="Unassembled WGS sequence"/>
</dbReference>
<keyword evidence="1" id="KW-0812">Transmembrane</keyword>
<name>A0A1F4V4L0_UNCKA</name>
<dbReference type="Gene3D" id="1.10.530.10">
    <property type="match status" value="1"/>
</dbReference>
<feature type="transmembrane region" description="Helical" evidence="1">
    <location>
        <begin position="12"/>
        <end position="29"/>
    </location>
</feature>
<evidence type="ECO:0000256" key="1">
    <source>
        <dbReference type="SAM" id="Phobius"/>
    </source>
</evidence>
<dbReference type="AlphaFoldDB" id="A0A1F4V4L0"/>
<evidence type="ECO:0000313" key="2">
    <source>
        <dbReference type="EMBL" id="OGC51980.1"/>
    </source>
</evidence>
<keyword evidence="1" id="KW-1133">Transmembrane helix</keyword>
<keyword evidence="1" id="KW-0472">Membrane</keyword>
<dbReference type="EMBL" id="MEVH01000008">
    <property type="protein sequence ID" value="OGC51980.1"/>
    <property type="molecule type" value="Genomic_DNA"/>
</dbReference>
<reference evidence="2 3" key="1">
    <citation type="journal article" date="2016" name="Nat. Commun.">
        <title>Thousands of microbial genomes shed light on interconnected biogeochemical processes in an aquifer system.</title>
        <authorList>
            <person name="Anantharaman K."/>
            <person name="Brown C.T."/>
            <person name="Hug L.A."/>
            <person name="Sharon I."/>
            <person name="Castelle C.J."/>
            <person name="Probst A.J."/>
            <person name="Thomas B.C."/>
            <person name="Singh A."/>
            <person name="Wilkins M.J."/>
            <person name="Karaoz U."/>
            <person name="Brodie E.L."/>
            <person name="Williams K.H."/>
            <person name="Hubbard S.S."/>
            <person name="Banfield J.F."/>
        </authorList>
    </citation>
    <scope>NUCLEOTIDE SEQUENCE [LARGE SCALE GENOMIC DNA]</scope>
</reference>
<comment type="caution">
    <text evidence="2">The sequence shown here is derived from an EMBL/GenBank/DDBJ whole genome shotgun (WGS) entry which is preliminary data.</text>
</comment>
<accession>A0A1F4V4L0</accession>
<proteinExistence type="predicted"/>
<organism evidence="2 3">
    <name type="scientific">candidate division WWE3 bacterium RIFCSPLOWO2_01_FULL_39_13</name>
    <dbReference type="NCBI Taxonomy" id="1802624"/>
    <lineage>
        <taxon>Bacteria</taxon>
        <taxon>Katanobacteria</taxon>
    </lineage>
</organism>
<gene>
    <name evidence="2" type="ORF">A2982_03590</name>
</gene>